<dbReference type="InterPro" id="IPR000340">
    <property type="entry name" value="Dual-sp_phosphatase_cat-dom"/>
</dbReference>
<dbReference type="VEuPathDB" id="VectorBase:LDEU005674"/>
<dbReference type="Pfam" id="PF00782">
    <property type="entry name" value="DSPc"/>
    <property type="match status" value="1"/>
</dbReference>
<keyword evidence="4" id="KW-0904">Protein phosphatase</keyword>
<organism evidence="7 8">
    <name type="scientific">Leptotrombidium deliense</name>
    <dbReference type="NCBI Taxonomy" id="299467"/>
    <lineage>
        <taxon>Eukaryota</taxon>
        <taxon>Metazoa</taxon>
        <taxon>Ecdysozoa</taxon>
        <taxon>Arthropoda</taxon>
        <taxon>Chelicerata</taxon>
        <taxon>Arachnida</taxon>
        <taxon>Acari</taxon>
        <taxon>Acariformes</taxon>
        <taxon>Trombidiformes</taxon>
        <taxon>Prostigmata</taxon>
        <taxon>Anystina</taxon>
        <taxon>Parasitengona</taxon>
        <taxon>Trombiculoidea</taxon>
        <taxon>Trombiculidae</taxon>
        <taxon>Leptotrombidium</taxon>
    </lineage>
</organism>
<keyword evidence="3" id="KW-0378">Hydrolase</keyword>
<protein>
    <recommendedName>
        <fullName evidence="2">protein-tyrosine-phosphatase</fullName>
        <ecNumber evidence="2">3.1.3.48</ecNumber>
    </recommendedName>
</protein>
<dbReference type="GO" id="GO:0033550">
    <property type="term" value="F:MAP kinase tyrosine phosphatase activity"/>
    <property type="evidence" value="ECO:0007669"/>
    <property type="project" value="TreeGrafter"/>
</dbReference>
<dbReference type="PANTHER" id="PTHR10159">
    <property type="entry name" value="DUAL SPECIFICITY PROTEIN PHOSPHATASE"/>
    <property type="match status" value="1"/>
</dbReference>
<evidence type="ECO:0000313" key="8">
    <source>
        <dbReference type="Proteomes" id="UP000288716"/>
    </source>
</evidence>
<feature type="domain" description="Tyrosine specific protein phosphatases" evidence="6">
    <location>
        <begin position="288"/>
        <end position="346"/>
    </location>
</feature>
<dbReference type="SMART" id="SM00195">
    <property type="entry name" value="DSPc"/>
    <property type="match status" value="1"/>
</dbReference>
<dbReference type="Proteomes" id="UP000288716">
    <property type="component" value="Unassembled WGS sequence"/>
</dbReference>
<dbReference type="PROSITE" id="PS50056">
    <property type="entry name" value="TYR_PHOSPHATASE_2"/>
    <property type="match status" value="1"/>
</dbReference>
<dbReference type="Gene3D" id="3.90.190.10">
    <property type="entry name" value="Protein tyrosine phosphatase superfamily"/>
    <property type="match status" value="1"/>
</dbReference>
<dbReference type="SUPFAM" id="SSF52799">
    <property type="entry name" value="(Phosphotyrosine protein) phosphatases II"/>
    <property type="match status" value="1"/>
</dbReference>
<dbReference type="GO" id="GO:0005737">
    <property type="term" value="C:cytoplasm"/>
    <property type="evidence" value="ECO:0007669"/>
    <property type="project" value="TreeGrafter"/>
</dbReference>
<dbReference type="EMBL" id="NCKV01002818">
    <property type="protein sequence ID" value="RWS26366.1"/>
    <property type="molecule type" value="Genomic_DNA"/>
</dbReference>
<dbReference type="OrthoDB" id="285418at2759"/>
<dbReference type="PROSITE" id="PS50054">
    <property type="entry name" value="TYR_PHOSPHATASE_DUAL"/>
    <property type="match status" value="1"/>
</dbReference>
<dbReference type="AlphaFoldDB" id="A0A443SFS6"/>
<dbReference type="STRING" id="299467.A0A443SFS6"/>
<dbReference type="GO" id="GO:0043409">
    <property type="term" value="P:negative regulation of MAPK cascade"/>
    <property type="evidence" value="ECO:0007669"/>
    <property type="project" value="TreeGrafter"/>
</dbReference>
<name>A0A443SFS6_9ACAR</name>
<dbReference type="GO" id="GO:0008330">
    <property type="term" value="F:protein tyrosine/threonine phosphatase activity"/>
    <property type="evidence" value="ECO:0007669"/>
    <property type="project" value="TreeGrafter"/>
</dbReference>
<reference evidence="7 8" key="1">
    <citation type="journal article" date="2018" name="Gigascience">
        <title>Genomes of trombidid mites reveal novel predicted allergens and laterally-transferred genes associated with secondary metabolism.</title>
        <authorList>
            <person name="Dong X."/>
            <person name="Chaisiri K."/>
            <person name="Xia D."/>
            <person name="Armstrong S.D."/>
            <person name="Fang Y."/>
            <person name="Donnelly M.J."/>
            <person name="Kadowaki T."/>
            <person name="McGarry J.W."/>
            <person name="Darby A.C."/>
            <person name="Makepeace B.L."/>
        </authorList>
    </citation>
    <scope>NUCLEOTIDE SEQUENCE [LARGE SCALE GENOMIC DNA]</scope>
    <source>
        <strain evidence="7">UoL-UT</strain>
    </source>
</reference>
<evidence type="ECO:0000259" key="6">
    <source>
        <dbReference type="PROSITE" id="PS50056"/>
    </source>
</evidence>
<dbReference type="InterPro" id="IPR029021">
    <property type="entry name" value="Prot-tyrosine_phosphatase-like"/>
</dbReference>
<comment type="caution">
    <text evidence="7">The sequence shown here is derived from an EMBL/GenBank/DDBJ whole genome shotgun (WGS) entry which is preliminary data.</text>
</comment>
<dbReference type="CDD" id="cd14498">
    <property type="entry name" value="DSP"/>
    <property type="match status" value="1"/>
</dbReference>
<evidence type="ECO:0000256" key="3">
    <source>
        <dbReference type="ARBA" id="ARBA00022801"/>
    </source>
</evidence>
<gene>
    <name evidence="7" type="ORF">B4U80_00010</name>
</gene>
<dbReference type="PANTHER" id="PTHR10159:SF519">
    <property type="entry name" value="DUAL SPECIFICITY PROTEIN PHOSPHATASE MPK3"/>
    <property type="match status" value="1"/>
</dbReference>
<comment type="similarity">
    <text evidence="1">Belongs to the protein-tyrosine phosphatase family. Non-receptor class dual specificity subfamily.</text>
</comment>
<dbReference type="InterPro" id="IPR016130">
    <property type="entry name" value="Tyr_Pase_AS"/>
</dbReference>
<evidence type="ECO:0000259" key="5">
    <source>
        <dbReference type="PROSITE" id="PS50054"/>
    </source>
</evidence>
<keyword evidence="8" id="KW-1185">Reference proteome</keyword>
<feature type="domain" description="Tyrosine-protein phosphatase" evidence="5">
    <location>
        <begin position="209"/>
        <end position="368"/>
    </location>
</feature>
<evidence type="ECO:0000313" key="7">
    <source>
        <dbReference type="EMBL" id="RWS26366.1"/>
    </source>
</evidence>
<dbReference type="GO" id="GO:0017017">
    <property type="term" value="F:MAP kinase tyrosine/serine/threonine phosphatase activity"/>
    <property type="evidence" value="ECO:0007669"/>
    <property type="project" value="TreeGrafter"/>
</dbReference>
<evidence type="ECO:0000256" key="1">
    <source>
        <dbReference type="ARBA" id="ARBA00008601"/>
    </source>
</evidence>
<dbReference type="InterPro" id="IPR020422">
    <property type="entry name" value="TYR_PHOSPHATASE_DUAL_dom"/>
</dbReference>
<dbReference type="EC" id="3.1.3.48" evidence="2"/>
<accession>A0A443SFS6</accession>
<dbReference type="PROSITE" id="PS00383">
    <property type="entry name" value="TYR_PHOSPHATASE_1"/>
    <property type="match status" value="1"/>
</dbReference>
<evidence type="ECO:0000256" key="4">
    <source>
        <dbReference type="ARBA" id="ARBA00022912"/>
    </source>
</evidence>
<sequence>MNVIVFVPKPAELQSLNECDEQILLARKSLLSRSCCTKIIEYDCNLQGYEIDVNNDSCIRFVGLRRLANNIHYSKTASDTNDDIEEHDVVGPTEIHFEECSLSLKEMVSFIAIFKTSVKRITITAPAPGNGLCEIVLNAELKNLQHFACEVNTIDFSSIMRNERHEYTACVLDSSTAMLESLAVDLKSDRWVPMATRKQVEIRSKDEYGFSALIETPQTVYCGFDVYIRCSCDPQKLAKTLGIYGQESACTPFDYTIDVSNYRLKERNIDRRKTLVIEVNDDDNADLYPFFDKVCDTIHTKLRQKKSVLVHCAAGISRSTTLVIAYLMKYEHMKLQDAYALVKLKRTCAYPRDTFLKQLAMFASAVDQFRV</sequence>
<evidence type="ECO:0000256" key="2">
    <source>
        <dbReference type="ARBA" id="ARBA00013064"/>
    </source>
</evidence>
<dbReference type="InterPro" id="IPR000387">
    <property type="entry name" value="Tyr_Pase_dom"/>
</dbReference>
<proteinExistence type="inferred from homology"/>